<gene>
    <name evidence="2" type="ORF">AYL99_00306</name>
</gene>
<organism evidence="2 3">
    <name type="scientific">Fonsecaea erecta</name>
    <dbReference type="NCBI Taxonomy" id="1367422"/>
    <lineage>
        <taxon>Eukaryota</taxon>
        <taxon>Fungi</taxon>
        <taxon>Dikarya</taxon>
        <taxon>Ascomycota</taxon>
        <taxon>Pezizomycotina</taxon>
        <taxon>Eurotiomycetes</taxon>
        <taxon>Chaetothyriomycetidae</taxon>
        <taxon>Chaetothyriales</taxon>
        <taxon>Herpotrichiellaceae</taxon>
        <taxon>Fonsecaea</taxon>
    </lineage>
</organism>
<protein>
    <submittedName>
        <fullName evidence="2">Uncharacterized protein</fullName>
    </submittedName>
</protein>
<sequence>MAKRYYDLALEMNKEAYLPVTLALAKLRLRSWWNGVSGGKINGIKDEEGDEEQRRPKTWIEWVNRFLDAAEEMDAREAEAFAREQNADDELLAYADPGMAAGGGEAEYTDRHPHAHHGQPGGGGDVYGADEWDEIDDGLVESLIIIALAGALALLVYARQARQRVLEEERRQAQNQNQNQHQAPAPQQPQPQPQPGRGDGDGQQDRGMFPPPGDLDWNNWVAGGIGH</sequence>
<comment type="caution">
    <text evidence="2">The sequence shown here is derived from an EMBL/GenBank/DDBJ whole genome shotgun (WGS) entry which is preliminary data.</text>
</comment>
<proteinExistence type="predicted"/>
<dbReference type="STRING" id="1367422.A0A178ZX20"/>
<dbReference type="EMBL" id="LVYI01000001">
    <property type="protein sequence ID" value="OAP64334.1"/>
    <property type="molecule type" value="Genomic_DNA"/>
</dbReference>
<evidence type="ECO:0000313" key="3">
    <source>
        <dbReference type="Proteomes" id="UP000078343"/>
    </source>
</evidence>
<feature type="region of interest" description="Disordered" evidence="1">
    <location>
        <begin position="96"/>
        <end position="129"/>
    </location>
</feature>
<dbReference type="AlphaFoldDB" id="A0A178ZX20"/>
<name>A0A178ZX20_9EURO</name>
<accession>A0A178ZX20</accession>
<evidence type="ECO:0000313" key="2">
    <source>
        <dbReference type="EMBL" id="OAP64334.1"/>
    </source>
</evidence>
<feature type="compositionally biased region" description="Low complexity" evidence="1">
    <location>
        <begin position="173"/>
        <end position="185"/>
    </location>
</feature>
<feature type="region of interest" description="Disordered" evidence="1">
    <location>
        <begin position="168"/>
        <end position="227"/>
    </location>
</feature>
<dbReference type="Proteomes" id="UP000078343">
    <property type="component" value="Unassembled WGS sequence"/>
</dbReference>
<reference evidence="2 3" key="1">
    <citation type="submission" date="2016-04" db="EMBL/GenBank/DDBJ databases">
        <title>Draft genome of Fonsecaea erecta CBS 125763.</title>
        <authorList>
            <person name="Weiss V.A."/>
            <person name="Vicente V.A."/>
            <person name="Raittz R.T."/>
            <person name="Moreno L.F."/>
            <person name="De Souza E.M."/>
            <person name="Pedrosa F.O."/>
            <person name="Steffens M.B."/>
            <person name="Faoro H."/>
            <person name="Tadra-Sfeir M.Z."/>
            <person name="Najafzadeh M.J."/>
            <person name="Felipe M.S."/>
            <person name="Teixeira M."/>
            <person name="Sun J."/>
            <person name="Xi L."/>
            <person name="Gomes R."/>
            <person name="De Azevedo C.M."/>
            <person name="Salgado C.G."/>
            <person name="Da Silva M.B."/>
            <person name="Nascimento M.F."/>
            <person name="Queiroz-Telles F."/>
            <person name="Attili D.S."/>
            <person name="Gorbushina A."/>
        </authorList>
    </citation>
    <scope>NUCLEOTIDE SEQUENCE [LARGE SCALE GENOMIC DNA]</scope>
    <source>
        <strain evidence="2 3">CBS 125763</strain>
    </source>
</reference>
<dbReference type="GeneID" id="30004476"/>
<keyword evidence="3" id="KW-1185">Reference proteome</keyword>
<dbReference type="OrthoDB" id="27934at2759"/>
<evidence type="ECO:0000256" key="1">
    <source>
        <dbReference type="SAM" id="MobiDB-lite"/>
    </source>
</evidence>
<dbReference type="RefSeq" id="XP_018697701.1">
    <property type="nucleotide sequence ID" value="XM_018831822.1"/>
</dbReference>